<dbReference type="RefSeq" id="WP_156963157.1">
    <property type="nucleotide sequence ID" value="NZ_JGZP01000011.1"/>
</dbReference>
<dbReference type="STRING" id="762211.BSTEL_0644"/>
<dbReference type="AlphaFoldDB" id="A0A087DQN3"/>
<keyword evidence="2" id="KW-1185">Reference proteome</keyword>
<dbReference type="EMBL" id="JGZP01000011">
    <property type="protein sequence ID" value="KFI97833.1"/>
    <property type="molecule type" value="Genomic_DNA"/>
</dbReference>
<organism evidence="1 2">
    <name type="scientific">Bifidobacterium stellenboschense</name>
    <dbReference type="NCBI Taxonomy" id="762211"/>
    <lineage>
        <taxon>Bacteria</taxon>
        <taxon>Bacillati</taxon>
        <taxon>Actinomycetota</taxon>
        <taxon>Actinomycetes</taxon>
        <taxon>Bifidobacteriales</taxon>
        <taxon>Bifidobacteriaceae</taxon>
        <taxon>Bifidobacterium</taxon>
    </lineage>
</organism>
<protein>
    <submittedName>
        <fullName evidence="1">Uncharacterized protein</fullName>
    </submittedName>
</protein>
<gene>
    <name evidence="1" type="ORF">BSTEL_0644</name>
</gene>
<sequence>MSMDPALEEYIELCRASGHHARFACERCHRRFPWLCRDGLCRRCHRLVLAEGLVSGGTVKTLRDAEPPISVRGMSEYCGNGHKWTPKTTRWRYRDRGGRHGRGWERDCLLCKDMADKARMHKPGRRGSNVMVNVTKNGTGWISGHSGGKDYS</sequence>
<evidence type="ECO:0000313" key="1">
    <source>
        <dbReference type="EMBL" id="KFI97833.1"/>
    </source>
</evidence>
<accession>A0A087DQN3</accession>
<proteinExistence type="predicted"/>
<name>A0A087DQN3_9BIFI</name>
<reference evidence="1 2" key="1">
    <citation type="submission" date="2014-03" db="EMBL/GenBank/DDBJ databases">
        <title>Genomics of Bifidobacteria.</title>
        <authorList>
            <person name="Ventura M."/>
            <person name="Milani C."/>
            <person name="Lugli G.A."/>
        </authorList>
    </citation>
    <scope>NUCLEOTIDE SEQUENCE [LARGE SCALE GENOMIC DNA]</scope>
    <source>
        <strain evidence="1 2">DSM 23968</strain>
    </source>
</reference>
<comment type="caution">
    <text evidence="1">The sequence shown here is derived from an EMBL/GenBank/DDBJ whole genome shotgun (WGS) entry which is preliminary data.</text>
</comment>
<evidence type="ECO:0000313" key="2">
    <source>
        <dbReference type="Proteomes" id="UP000029004"/>
    </source>
</evidence>
<dbReference type="Proteomes" id="UP000029004">
    <property type="component" value="Unassembled WGS sequence"/>
</dbReference>
<dbReference type="OrthoDB" id="9850578at2"/>